<dbReference type="GeneTree" id="ENSGT00940000167956"/>
<dbReference type="Ensembl" id="ENSATET00000010694.2">
    <property type="protein sequence ID" value="ENSATEP00000010511.1"/>
    <property type="gene ID" value="ENSATEG00000007407.2"/>
</dbReference>
<dbReference type="OrthoDB" id="10264298at2759"/>
<dbReference type="OMA" id="RCTSGIH"/>
<evidence type="ECO:0000313" key="6">
    <source>
        <dbReference type="Proteomes" id="UP000265040"/>
    </source>
</evidence>
<evidence type="ECO:0000256" key="2">
    <source>
        <dbReference type="SAM" id="Coils"/>
    </source>
</evidence>
<dbReference type="GeneID" id="113147747"/>
<accession>A0A3Q1J5E1</accession>
<evidence type="ECO:0000259" key="4">
    <source>
        <dbReference type="Pfam" id="PF13863"/>
    </source>
</evidence>
<dbReference type="InterPro" id="IPR025252">
    <property type="entry name" value="DUF4200"/>
</dbReference>
<dbReference type="Pfam" id="PF13863">
    <property type="entry name" value="DUF4200"/>
    <property type="match status" value="1"/>
</dbReference>
<reference evidence="5" key="3">
    <citation type="submission" date="2025-09" db="UniProtKB">
        <authorList>
            <consortium name="Ensembl"/>
        </authorList>
    </citation>
    <scope>IDENTIFICATION</scope>
</reference>
<proteinExistence type="predicted"/>
<evidence type="ECO:0000256" key="1">
    <source>
        <dbReference type="ARBA" id="ARBA00023054"/>
    </source>
</evidence>
<evidence type="ECO:0000313" key="5">
    <source>
        <dbReference type="Ensembl" id="ENSATEP00000010511.1"/>
    </source>
</evidence>
<keyword evidence="6" id="KW-1185">Reference proteome</keyword>
<dbReference type="GO" id="GO:0005856">
    <property type="term" value="C:cytoskeleton"/>
    <property type="evidence" value="ECO:0007669"/>
    <property type="project" value="UniProtKB-ARBA"/>
</dbReference>
<feature type="domain" description="DUF4200" evidence="4">
    <location>
        <begin position="23"/>
        <end position="134"/>
    </location>
</feature>
<sequence>MNSKPNCEKLVLKESVTDSLFLLLEKRREEKDLNSELKQLLGELKSLDTSVEELQKEFKDAQAFDLSFERFLEEEHANELVETVERETQELVDLEEENERLKTEMAELKKQNKQLELEVQEYTVYYEFLEKVLKSTPFKDVESLAAYLERLQDFNEKMSREQSETQERLKQMKEALGKIQDDHEVTMLDCKNRLSQLKTEHNEVDADIQELENKWNLIRKTTARKTLELGQMKIAILNLYEMTGSKLDTEEGIGINDTEEQLDAVQAFMEDTEDILKSYQLMQQGDAESDSSESQRRPKHTPARARKHIKHTTRSPHGVRSLQVLPQYSRKK</sequence>
<evidence type="ECO:0000256" key="3">
    <source>
        <dbReference type="SAM" id="MobiDB-lite"/>
    </source>
</evidence>
<keyword evidence="1 2" id="KW-0175">Coiled coil</keyword>
<name>A0A3Q1J5E1_ANATE</name>
<dbReference type="AlphaFoldDB" id="A0A3Q1J5E1"/>
<feature type="region of interest" description="Disordered" evidence="3">
    <location>
        <begin position="282"/>
        <end position="332"/>
    </location>
</feature>
<reference evidence="5" key="1">
    <citation type="submission" date="2021-04" db="EMBL/GenBank/DDBJ databases">
        <authorList>
            <consortium name="Wellcome Sanger Institute Data Sharing"/>
        </authorList>
    </citation>
    <scope>NUCLEOTIDE SEQUENCE [LARGE SCALE GENOMIC DNA]</scope>
</reference>
<dbReference type="PANTHER" id="PTHR21683:SF2">
    <property type="entry name" value="COILED-COIL DOMAIN-CONTAINING PROTEIN 42 LIKE-2-LIKE"/>
    <property type="match status" value="1"/>
</dbReference>
<dbReference type="InterPro" id="IPR051147">
    <property type="entry name" value="CFAP_domain-containing"/>
</dbReference>
<dbReference type="Proteomes" id="UP000265040">
    <property type="component" value="Chromosome 22"/>
</dbReference>
<dbReference type="Gene3D" id="1.10.287.1490">
    <property type="match status" value="1"/>
</dbReference>
<dbReference type="RefSeq" id="XP_026194743.1">
    <property type="nucleotide sequence ID" value="XM_026338958.1"/>
</dbReference>
<reference evidence="5" key="2">
    <citation type="submission" date="2025-08" db="UniProtKB">
        <authorList>
            <consortium name="Ensembl"/>
        </authorList>
    </citation>
    <scope>IDENTIFICATION</scope>
</reference>
<dbReference type="PANTHER" id="PTHR21683">
    <property type="entry name" value="COILED-COIL DOMAIN-CONTAINING PROTEIN 42 LIKE-2-LIKE-RELATED"/>
    <property type="match status" value="1"/>
</dbReference>
<dbReference type="InParanoid" id="A0A3Q1J5E1"/>
<feature type="compositionally biased region" description="Basic residues" evidence="3">
    <location>
        <begin position="297"/>
        <end position="314"/>
    </location>
</feature>
<protein>
    <recommendedName>
        <fullName evidence="4">DUF4200 domain-containing protein</fullName>
    </recommendedName>
</protein>
<dbReference type="STRING" id="64144.ENSATEP00000010511"/>
<organism evidence="5 6">
    <name type="scientific">Anabas testudineus</name>
    <name type="common">Climbing perch</name>
    <name type="synonym">Anthias testudineus</name>
    <dbReference type="NCBI Taxonomy" id="64144"/>
    <lineage>
        <taxon>Eukaryota</taxon>
        <taxon>Metazoa</taxon>
        <taxon>Chordata</taxon>
        <taxon>Craniata</taxon>
        <taxon>Vertebrata</taxon>
        <taxon>Euteleostomi</taxon>
        <taxon>Actinopterygii</taxon>
        <taxon>Neopterygii</taxon>
        <taxon>Teleostei</taxon>
        <taxon>Neoteleostei</taxon>
        <taxon>Acanthomorphata</taxon>
        <taxon>Anabantaria</taxon>
        <taxon>Anabantiformes</taxon>
        <taxon>Anabantoidei</taxon>
        <taxon>Anabantidae</taxon>
        <taxon>Anabas</taxon>
    </lineage>
</organism>
<feature type="coiled-coil region" evidence="2">
    <location>
        <begin position="23"/>
        <end position="214"/>
    </location>
</feature>